<dbReference type="AlphaFoldDB" id="A0A1F2P8A1"/>
<dbReference type="Proteomes" id="UP000186940">
    <property type="component" value="Unassembled WGS sequence"/>
</dbReference>
<organism evidence="1 2">
    <name type="scientific">Candidatus Syntropharchaeum caldarium</name>
    <dbReference type="NCBI Taxonomy" id="1838285"/>
    <lineage>
        <taxon>Archaea</taxon>
        <taxon>Methanobacteriati</taxon>
        <taxon>Methanobacteriota</taxon>
        <taxon>Stenosarchaea group</taxon>
        <taxon>Methanomicrobia</taxon>
        <taxon>Methanosarcinales</taxon>
        <taxon>ANME-2 cluster</taxon>
        <taxon>Candidatus Syntropharchaeum</taxon>
    </lineage>
</organism>
<comment type="caution">
    <text evidence="1">The sequence shown here is derived from an EMBL/GenBank/DDBJ whole genome shotgun (WGS) entry which is preliminary data.</text>
</comment>
<dbReference type="STRING" id="1838285.SCAL_001386"/>
<keyword evidence="2" id="KW-1185">Reference proteome</keyword>
<evidence type="ECO:0000313" key="1">
    <source>
        <dbReference type="EMBL" id="OFV67468.1"/>
    </source>
</evidence>
<gene>
    <name evidence="1" type="ORF">SCAL_001386</name>
</gene>
<accession>A0A1F2P8A1</accession>
<name>A0A1F2P8A1_9EURY</name>
<dbReference type="EMBL" id="LYOS01000004">
    <property type="protein sequence ID" value="OFV67468.1"/>
    <property type="molecule type" value="Genomic_DNA"/>
</dbReference>
<protein>
    <submittedName>
        <fullName evidence="1">Uncharacterized protein</fullName>
    </submittedName>
</protein>
<sequence>MCKKFTHQEIFQKFRRGFRNGNWRKLNRLEKALYRASMWYARAQGEIVNDLVVNKLSVLMDRLVETVGTRIFRHGLKRAEKMSDICEKNRVFEWAPSLRAWLKDPDYIFYLGRSE</sequence>
<evidence type="ECO:0000313" key="2">
    <source>
        <dbReference type="Proteomes" id="UP000186940"/>
    </source>
</evidence>
<reference evidence="1" key="1">
    <citation type="submission" date="2016-05" db="EMBL/GenBank/DDBJ databases">
        <title>Microbial consortia oxidize butane by reversing methanogenesis.</title>
        <authorList>
            <person name="Laso-Perez R."/>
            <person name="Richter M."/>
            <person name="Wegener G."/>
            <person name="Musat F."/>
        </authorList>
    </citation>
    <scope>NUCLEOTIDE SEQUENCE [LARGE SCALE GENOMIC DNA]</scope>
    <source>
        <strain evidence="1">BOX2</strain>
    </source>
</reference>
<proteinExistence type="predicted"/>